<feature type="transmembrane region" description="Helical" evidence="9">
    <location>
        <begin position="45"/>
        <end position="66"/>
    </location>
</feature>
<evidence type="ECO:0000313" key="12">
    <source>
        <dbReference type="Proteomes" id="UP000193870"/>
    </source>
</evidence>
<evidence type="ECO:0000256" key="1">
    <source>
        <dbReference type="ARBA" id="ARBA00004236"/>
    </source>
</evidence>
<dbReference type="RefSeq" id="WP_085855510.1">
    <property type="nucleotide sequence ID" value="NZ_FOPF01000018.1"/>
</dbReference>
<keyword evidence="3" id="KW-1003">Cell membrane</keyword>
<keyword evidence="8" id="KW-0270">Exopolysaccharide synthesis</keyword>
<evidence type="ECO:0000256" key="9">
    <source>
        <dbReference type="SAM" id="Phobius"/>
    </source>
</evidence>
<reference evidence="11 12" key="1">
    <citation type="submission" date="2017-03" db="EMBL/GenBank/DDBJ databases">
        <authorList>
            <person name="Afonso C.L."/>
            <person name="Miller P.J."/>
            <person name="Scott M.A."/>
            <person name="Spackman E."/>
            <person name="Goraichik I."/>
            <person name="Dimitrov K.M."/>
            <person name="Suarez D.L."/>
            <person name="Swayne D.E."/>
        </authorList>
    </citation>
    <scope>NUCLEOTIDE SEQUENCE [LARGE SCALE GENOMIC DNA]</scope>
    <source>
        <strain evidence="11 12">CECT 7066</strain>
    </source>
</reference>
<evidence type="ECO:0000313" key="11">
    <source>
        <dbReference type="EMBL" id="SLN70284.1"/>
    </source>
</evidence>
<name>A0A1Y5TU78_9RHOB</name>
<dbReference type="InterPro" id="IPR003362">
    <property type="entry name" value="Bact_transf"/>
</dbReference>
<organism evidence="11 12">
    <name type="scientific">Palleronia marisminoris</name>
    <dbReference type="NCBI Taxonomy" id="315423"/>
    <lineage>
        <taxon>Bacteria</taxon>
        <taxon>Pseudomonadati</taxon>
        <taxon>Pseudomonadota</taxon>
        <taxon>Alphaproteobacteria</taxon>
        <taxon>Rhodobacterales</taxon>
        <taxon>Roseobacteraceae</taxon>
        <taxon>Palleronia</taxon>
    </lineage>
</organism>
<evidence type="ECO:0000256" key="6">
    <source>
        <dbReference type="ARBA" id="ARBA00022989"/>
    </source>
</evidence>
<keyword evidence="6 9" id="KW-1133">Transmembrane helix</keyword>
<dbReference type="EMBL" id="FWFV01000017">
    <property type="protein sequence ID" value="SLN70284.1"/>
    <property type="molecule type" value="Genomic_DNA"/>
</dbReference>
<evidence type="ECO:0000259" key="10">
    <source>
        <dbReference type="Pfam" id="PF02397"/>
    </source>
</evidence>
<dbReference type="Proteomes" id="UP000193870">
    <property type="component" value="Unassembled WGS sequence"/>
</dbReference>
<keyword evidence="4 11" id="KW-0808">Transferase</keyword>
<dbReference type="PANTHER" id="PTHR30576">
    <property type="entry name" value="COLANIC BIOSYNTHESIS UDP-GLUCOSE LIPID CARRIER TRANSFERASE"/>
    <property type="match status" value="1"/>
</dbReference>
<accession>A0A1Y5TU78</accession>
<proteinExistence type="inferred from homology"/>
<dbReference type="PANTHER" id="PTHR30576:SF4">
    <property type="entry name" value="UNDECAPRENYL-PHOSPHATE GALACTOSE PHOSPHOTRANSFERASE"/>
    <property type="match status" value="1"/>
</dbReference>
<gene>
    <name evidence="11" type="primary">epsL_2</name>
    <name evidence="11" type="ORF">PAM7066_03561</name>
</gene>
<dbReference type="AlphaFoldDB" id="A0A1Y5TU78"/>
<keyword evidence="12" id="KW-1185">Reference proteome</keyword>
<dbReference type="STRING" id="315423.SAMN04488020_11818"/>
<evidence type="ECO:0000256" key="4">
    <source>
        <dbReference type="ARBA" id="ARBA00022679"/>
    </source>
</evidence>
<keyword evidence="7 9" id="KW-0472">Membrane</keyword>
<keyword evidence="5 9" id="KW-0812">Transmembrane</keyword>
<evidence type="ECO:0000256" key="2">
    <source>
        <dbReference type="ARBA" id="ARBA00006464"/>
    </source>
</evidence>
<dbReference type="GO" id="GO:0005886">
    <property type="term" value="C:plasma membrane"/>
    <property type="evidence" value="ECO:0007669"/>
    <property type="project" value="UniProtKB-SubCell"/>
</dbReference>
<dbReference type="EC" id="2.-.-.-" evidence="11"/>
<dbReference type="GO" id="GO:0016780">
    <property type="term" value="F:phosphotransferase activity, for other substituted phosphate groups"/>
    <property type="evidence" value="ECO:0007669"/>
    <property type="project" value="TreeGrafter"/>
</dbReference>
<evidence type="ECO:0000256" key="5">
    <source>
        <dbReference type="ARBA" id="ARBA00022692"/>
    </source>
</evidence>
<comment type="subcellular location">
    <subcellularLocation>
        <location evidence="1">Cell membrane</location>
    </subcellularLocation>
</comment>
<comment type="similarity">
    <text evidence="2">Belongs to the bacterial sugar transferase family.</text>
</comment>
<dbReference type="Pfam" id="PF02397">
    <property type="entry name" value="Bac_transf"/>
    <property type="match status" value="1"/>
</dbReference>
<evidence type="ECO:0000256" key="3">
    <source>
        <dbReference type="ARBA" id="ARBA00022475"/>
    </source>
</evidence>
<evidence type="ECO:0000256" key="7">
    <source>
        <dbReference type="ARBA" id="ARBA00023136"/>
    </source>
</evidence>
<sequence length="231" mass="25808">MSDYVFAEGFASNPSRTEDTGESDIIAPEGGLYRNAGKTLMDKGFALLFGLTALPIVLVACALVALDGHSPFYAQKRVGRNGRVFKMWKIRTMVADADRKLAEYLEANSEAREEWTRYQKLRNDPRITRTGRILRKTSVDELPQFWNVLVGDMSVVGPRPMMVGQEKLYPGRSYYALKPGITGSWQISDRNNSSFADRARFDDIYLRETSLPHDLKIMVGTVRAVAGGTGC</sequence>
<evidence type="ECO:0000256" key="8">
    <source>
        <dbReference type="ARBA" id="ARBA00023169"/>
    </source>
</evidence>
<feature type="domain" description="Bacterial sugar transferase" evidence="10">
    <location>
        <begin position="38"/>
        <end position="225"/>
    </location>
</feature>
<protein>
    <submittedName>
        <fullName evidence="11">Putative sugar transferase EpsL</fullName>
        <ecNumber evidence="11">2.-.-.-</ecNumber>
    </submittedName>
</protein>
<dbReference type="GO" id="GO:0000271">
    <property type="term" value="P:polysaccharide biosynthetic process"/>
    <property type="evidence" value="ECO:0007669"/>
    <property type="project" value="UniProtKB-KW"/>
</dbReference>